<dbReference type="Pfam" id="PF03469">
    <property type="entry name" value="XH"/>
    <property type="match status" value="3"/>
</dbReference>
<feature type="compositionally biased region" description="Low complexity" evidence="2">
    <location>
        <begin position="94"/>
        <end position="104"/>
    </location>
</feature>
<feature type="coiled-coil region" evidence="1">
    <location>
        <begin position="428"/>
        <end position="462"/>
    </location>
</feature>
<evidence type="ECO:0000256" key="1">
    <source>
        <dbReference type="SAM" id="Coils"/>
    </source>
</evidence>
<dbReference type="InterPro" id="IPR045177">
    <property type="entry name" value="FDM1-5/IDN2"/>
</dbReference>
<proteinExistence type="predicted"/>
<evidence type="ECO:0008006" key="7">
    <source>
        <dbReference type="Google" id="ProtNLM"/>
    </source>
</evidence>
<feature type="region of interest" description="Disordered" evidence="2">
    <location>
        <begin position="89"/>
        <end position="128"/>
    </location>
</feature>
<accession>A0A9Q0F7I7</accession>
<dbReference type="Proteomes" id="UP001141552">
    <property type="component" value="Unassembled WGS sequence"/>
</dbReference>
<reference evidence="5" key="2">
    <citation type="journal article" date="2023" name="Plants (Basel)">
        <title>Annotation of the Turnera subulata (Passifloraceae) Draft Genome Reveals the S-Locus Evolved after the Divergence of Turneroideae from Passifloroideae in a Stepwise Manner.</title>
        <authorList>
            <person name="Henning P.M."/>
            <person name="Roalson E.H."/>
            <person name="Mir W."/>
            <person name="McCubbin A.G."/>
            <person name="Shore J.S."/>
        </authorList>
    </citation>
    <scope>NUCLEOTIDE SEQUENCE</scope>
    <source>
        <strain evidence="5">F60SS</strain>
    </source>
</reference>
<feature type="coiled-coil region" evidence="1">
    <location>
        <begin position="131"/>
        <end position="212"/>
    </location>
</feature>
<comment type="caution">
    <text evidence="5">The sequence shown here is derived from an EMBL/GenBank/DDBJ whole genome shotgun (WGS) entry which is preliminary data.</text>
</comment>
<feature type="domain" description="Factor of DNA methylation 1-5/IDN2" evidence="4">
    <location>
        <begin position="491"/>
        <end position="610"/>
    </location>
</feature>
<evidence type="ECO:0000313" key="5">
    <source>
        <dbReference type="EMBL" id="KAJ4825292.1"/>
    </source>
</evidence>
<dbReference type="PANTHER" id="PTHR21596">
    <property type="entry name" value="RIBONUCLEASE P SUBUNIT P38"/>
    <property type="match status" value="1"/>
</dbReference>
<evidence type="ECO:0000259" key="3">
    <source>
        <dbReference type="Pfam" id="PF03468"/>
    </source>
</evidence>
<dbReference type="EMBL" id="JAKUCV010006953">
    <property type="protein sequence ID" value="KAJ4825292.1"/>
    <property type="molecule type" value="Genomic_DNA"/>
</dbReference>
<dbReference type="PANTHER" id="PTHR21596:SF65">
    <property type="entry name" value="PROTEIN INVOLVED IN DE NOVO 2-RELATED"/>
    <property type="match status" value="1"/>
</dbReference>
<dbReference type="InterPro" id="IPR038588">
    <property type="entry name" value="XS_domain_sf"/>
</dbReference>
<dbReference type="InterPro" id="IPR005379">
    <property type="entry name" value="FDM1-5/IDN2_XH"/>
</dbReference>
<evidence type="ECO:0000313" key="6">
    <source>
        <dbReference type="Proteomes" id="UP001141552"/>
    </source>
</evidence>
<evidence type="ECO:0000259" key="4">
    <source>
        <dbReference type="Pfam" id="PF03469"/>
    </source>
</evidence>
<evidence type="ECO:0000256" key="2">
    <source>
        <dbReference type="SAM" id="MobiDB-lite"/>
    </source>
</evidence>
<keyword evidence="6" id="KW-1185">Reference proteome</keyword>
<feature type="compositionally biased region" description="Polar residues" evidence="2">
    <location>
        <begin position="110"/>
        <end position="128"/>
    </location>
</feature>
<dbReference type="Gene3D" id="3.30.70.2890">
    <property type="entry name" value="XS domain"/>
    <property type="match status" value="1"/>
</dbReference>
<organism evidence="5 6">
    <name type="scientific">Turnera subulata</name>
    <dbReference type="NCBI Taxonomy" id="218843"/>
    <lineage>
        <taxon>Eukaryota</taxon>
        <taxon>Viridiplantae</taxon>
        <taxon>Streptophyta</taxon>
        <taxon>Embryophyta</taxon>
        <taxon>Tracheophyta</taxon>
        <taxon>Spermatophyta</taxon>
        <taxon>Magnoliopsida</taxon>
        <taxon>eudicotyledons</taxon>
        <taxon>Gunneridae</taxon>
        <taxon>Pentapetalae</taxon>
        <taxon>rosids</taxon>
        <taxon>fabids</taxon>
        <taxon>Malpighiales</taxon>
        <taxon>Passifloraceae</taxon>
        <taxon>Turnera</taxon>
    </lineage>
</organism>
<gene>
    <name evidence="5" type="ORF">Tsubulata_012518</name>
</gene>
<feature type="domain" description="Factor of DNA methylation 1-5/IDN2" evidence="4">
    <location>
        <begin position="231"/>
        <end position="361"/>
    </location>
</feature>
<dbReference type="AlphaFoldDB" id="A0A9Q0F7I7"/>
<feature type="domain" description="XS" evidence="3">
    <location>
        <begin position="617"/>
        <end position="724"/>
    </location>
</feature>
<keyword evidence="1" id="KW-0175">Coiled coil</keyword>
<dbReference type="InterPro" id="IPR005380">
    <property type="entry name" value="XS_domain"/>
</dbReference>
<dbReference type="OrthoDB" id="1892195at2759"/>
<reference evidence="5" key="1">
    <citation type="submission" date="2022-02" db="EMBL/GenBank/DDBJ databases">
        <authorList>
            <person name="Henning P.M."/>
            <person name="McCubbin A.G."/>
            <person name="Shore J.S."/>
        </authorList>
    </citation>
    <scope>NUCLEOTIDE SEQUENCE</scope>
    <source>
        <strain evidence="5">F60SS</strain>
        <tissue evidence="5">Leaves</tissue>
    </source>
</reference>
<feature type="region of interest" description="Disordered" evidence="2">
    <location>
        <begin position="800"/>
        <end position="820"/>
    </location>
</feature>
<name>A0A9Q0F7I7_9ROSI</name>
<dbReference type="GO" id="GO:0080188">
    <property type="term" value="P:gene silencing by siRNA-directed DNA methylation"/>
    <property type="evidence" value="ECO:0007669"/>
    <property type="project" value="InterPro"/>
</dbReference>
<sequence>MNMAPSAEDEGMDISSSQIEEYAANFYKVLKNGVVPPPNSNCPVCSHDRKGANRNVLAHAKFKIKKARSNLDKAQHIAVVRFLTNKNCGETAGSSSKPSSGNDSTDTRRATGSMNDNPENKSESPQLEQTVKGLKNQVAENNLHLQSLLREMDQLKGLFYTGSEALLVAENDDLRKELADQKEELQQSNELMNLLSKKERLYNIELQNARKELVTGFSQISGRDHDDIGIRRMGELDTTPFLEAMKKRYGEQDAEDRAAEMCSLWQEYLTDPGWHPFKRITIAGELQEVVDDEDEKLKELKKNVGEGAYNAVAIALMEINEYNPSGRYPTSELWNYKEGRKASLAEGVSSLLKLLKSAKRKRTLCSVLLLAVMHHKFSYMFAPAILGGGSLVYIEEKWRVCMFDVDHNQRTIVKIGAWVEAQIYDGSNALLVAEIMDLRRELAEQKEENDELINLLFQKERISSMELQDAHKELVLGFSEMSGRYGDIGVKRMGELDTRPFFEAMKIKYGEQDAEDRAFEICSLWKEYLRDPGQLQEVVDDEDTKLKKLKKDVGEGAYNAVAKALVEMNEYNPSGRYVTPELWNYKQGRKASLAEGVSSVLKKLKSAKRRRFLVNNDDFVVWPVKGIAVNLQTMAAEDGSFVGESGSKFRDVLIARGFNPTGVHVFGDSGCAVVDFTKDWSGFADALSFEYACKEDNHGKKEWFAELGEKSGIYCWIARADDYTSDNVVGEHLRKIGDLKKISDKVIEERQRKEKLIKYFELEVEGKNRLLEEMVRRLMRITPTVTDAFPLSLSGLRHNLPAASSRSRPPHLAAPSHDRTASPELRDLHMYVTSTFHSNGVSLGLPYPTLWYRELRPKHLPIFRSRAGRGFLEASVLFLLVPLKLSSVIMEAWGGNSRGGEPCPYDFSALDRGRREDLMETSRSEESPSFDVLEAQLQGALTTLRCLKRKQQNRELEREAIGKKPMQEREEVEAQISDGSHASLVAEIDDLRKQLADQKEENDELVNLLFKKELISNLELQDARKELVMGLRQISGRGAIGVKRMGELDTRPFLAAMKIKYGEQDAEDRASEICSLWEEYLRDPGWHPFKRITIAGQLQEVVDDEDNKLKMLKTDVGEGAYNAVAKALIEMNEYNPSGRYVTPELWNYKHGRKASLAEGVSSLLKKLKSAKRRRL</sequence>
<feature type="coiled-coil region" evidence="1">
    <location>
        <begin position="981"/>
        <end position="1008"/>
    </location>
</feature>
<protein>
    <recommendedName>
        <fullName evidence="7">Factor of DNA methylation 1-5/IDN2 domain-containing protein</fullName>
    </recommendedName>
</protein>
<dbReference type="Pfam" id="PF03468">
    <property type="entry name" value="XS"/>
    <property type="match status" value="1"/>
</dbReference>
<feature type="domain" description="Factor of DNA methylation 1-5/IDN2" evidence="4">
    <location>
        <begin position="1043"/>
        <end position="1173"/>
    </location>
</feature>